<reference evidence="2 3" key="1">
    <citation type="submission" date="2014-08" db="EMBL/GenBank/DDBJ databases">
        <title>Complete genome sequence of Corynebacterium phocae M408/89/1(T)(=DSM 44612(T)), isolated from the common seal (Phoca vitulina).</title>
        <authorList>
            <person name="Ruckert C."/>
            <person name="Albersmeier A."/>
            <person name="Winkler A."/>
            <person name="Kalinowski J."/>
        </authorList>
    </citation>
    <scope>NUCLEOTIDE SEQUENCE [LARGE SCALE GENOMIC DNA]</scope>
    <source>
        <strain evidence="2 3">M408/89/1</strain>
    </source>
</reference>
<evidence type="ECO:0000313" key="3">
    <source>
        <dbReference type="Proteomes" id="UP000185491"/>
    </source>
</evidence>
<dbReference type="AlphaFoldDB" id="A0A1L7D1G8"/>
<protein>
    <submittedName>
        <fullName evidence="2">Uncharacterized protein</fullName>
    </submittedName>
</protein>
<evidence type="ECO:0000256" key="1">
    <source>
        <dbReference type="SAM" id="Phobius"/>
    </source>
</evidence>
<feature type="transmembrane region" description="Helical" evidence="1">
    <location>
        <begin position="382"/>
        <end position="403"/>
    </location>
</feature>
<evidence type="ECO:0000313" key="2">
    <source>
        <dbReference type="EMBL" id="APT91944.1"/>
    </source>
</evidence>
<organism evidence="2 3">
    <name type="scientific">Corynebacterium phocae</name>
    <dbReference type="NCBI Taxonomy" id="161895"/>
    <lineage>
        <taxon>Bacteria</taxon>
        <taxon>Bacillati</taxon>
        <taxon>Actinomycetota</taxon>
        <taxon>Actinomycetes</taxon>
        <taxon>Mycobacteriales</taxon>
        <taxon>Corynebacteriaceae</taxon>
        <taxon>Corynebacterium</taxon>
    </lineage>
</organism>
<keyword evidence="1" id="KW-1133">Transmembrane helix</keyword>
<keyword evidence="1" id="KW-0472">Membrane</keyword>
<gene>
    <name evidence="2" type="ORF">CPHO_02370</name>
</gene>
<keyword evidence="1" id="KW-0812">Transmembrane</keyword>
<dbReference type="EMBL" id="CP009249">
    <property type="protein sequence ID" value="APT91944.1"/>
    <property type="molecule type" value="Genomic_DNA"/>
</dbReference>
<feature type="transmembrane region" description="Helical" evidence="1">
    <location>
        <begin position="339"/>
        <end position="362"/>
    </location>
</feature>
<dbReference type="KEGG" id="cpho:CPHO_02370"/>
<dbReference type="Proteomes" id="UP000185491">
    <property type="component" value="Chromosome"/>
</dbReference>
<proteinExistence type="predicted"/>
<sequence length="421" mass="47783">MESHLVPIEDFQNRRAIRISLLIEILEGDIPADDESFNPPDIKFGRLARYVANNPTILPQQTPFETRSVNNKGVSYRESVSLWRSSTNGVPVLLYTADIDASTPLNEVVEIINFIFEREELAFAAYGKEGLSDAVRTKYCLVFLPQSLEVPDFDFQQRIIYRANLDASPEFINLIYPPELNRRENTGAALGPLVALLWGHQDYVENIALLSAIMAVGAESGLRRTHVRALALLKDVDSFLPKYRSLSADRHRLLRYLSEIVELENLLILSADAGVNLFTVIPSLRPADFHRALYGVLEIQSDRDRAARILSRVNSMVSARADQIRAMEESEKSSRNRRWVISVSAASTIAIPFSIIFGYFSLEGSQPDPDHFFINVLFYWKFYLTLLLGTIIIFALHGLFYHLDRRRLNSEYGGDPRSNLE</sequence>
<dbReference type="STRING" id="161895.CPHO_02370"/>
<name>A0A1L7D1G8_9CORY</name>
<keyword evidence="3" id="KW-1185">Reference proteome</keyword>
<accession>A0A1L7D1G8</accession>